<evidence type="ECO:0000313" key="4">
    <source>
        <dbReference type="Proteomes" id="UP000316253"/>
    </source>
</evidence>
<dbReference type="Proteomes" id="UP000316253">
    <property type="component" value="Unassembled WGS sequence"/>
</dbReference>
<sequence>MRWNLLFLILLLPAFALAAPITTDLSIESVEFNPINGKPSAVNVKNIGTTEFKGLLRPIVTLLSANDAALPENTLYTEFGDNRYVAYSSLANNLTIPAGQSHQFITAQGTSFRHRQAARARASLNDSDINNTNNIKTVDLPTADLKPNFISIVKRTNFSGQNSEIYDLNYSITNLGSVGFSGNHSGSEPSREIEVTFESGRTLKLATESYFQIMMDIPAGATIPQGYPIEILKSENPVSLTIKLDLNNKITEGNESNNSITTPFTRAGATPTPTPTPQPVATITTAQPVSPASTPTPTPTPTPIVITEASAIKAISTATTTNPIATEKLLGITVKPCTLSASLKTVQDNLVAAFSFNLNKKVANKLKQAANSTLAMNAAIAQNDQGCVTKQLNNYSAAQASATTLITKIETKGQPNADLIALSAVESNLSQVKEIKVNVLSSNATTQTKALTQSTTDKALERTVTVIKKIKDEVAVNKTVKAALDPQGEAITAAVNLDISQKLTEVATVKATVIEASTKNKETLATAQPTDPDQIKRLETLTENLKLDQSLAAVTVETPAVSPTVSPTASATATPTTTPKLEKAVKSTPTPSESNETPKPDITPNSESDQQPPTNTEPCPAKEIPDNTC</sequence>
<comment type="caution">
    <text evidence="3">The sequence shown here is derived from an EMBL/GenBank/DDBJ whole genome shotgun (WGS) entry which is preliminary data.</text>
</comment>
<gene>
    <name evidence="3" type="ORF">CEO22_397</name>
</gene>
<evidence type="ECO:0000256" key="1">
    <source>
        <dbReference type="SAM" id="MobiDB-lite"/>
    </source>
</evidence>
<evidence type="ECO:0000256" key="2">
    <source>
        <dbReference type="SAM" id="SignalP"/>
    </source>
</evidence>
<protein>
    <recommendedName>
        <fullName evidence="5">CARDB domain-containing protein</fullName>
    </recommendedName>
</protein>
<feature type="compositionally biased region" description="Low complexity" evidence="1">
    <location>
        <begin position="261"/>
        <end position="271"/>
    </location>
</feature>
<evidence type="ECO:0008006" key="5">
    <source>
        <dbReference type="Google" id="ProtNLM"/>
    </source>
</evidence>
<feature type="chain" id="PRO_5021771524" description="CARDB domain-containing protein" evidence="2">
    <location>
        <begin position="19"/>
        <end position="629"/>
    </location>
</feature>
<dbReference type="Gene3D" id="2.60.40.10">
    <property type="entry name" value="Immunoglobulins"/>
    <property type="match status" value="1"/>
</dbReference>
<feature type="region of interest" description="Disordered" evidence="1">
    <location>
        <begin position="253"/>
        <end position="276"/>
    </location>
</feature>
<dbReference type="EMBL" id="VMFD01000033">
    <property type="protein sequence ID" value="TSC65654.1"/>
    <property type="molecule type" value="Genomic_DNA"/>
</dbReference>
<organism evidence="3 4">
    <name type="scientific">Candidatus Berkelbacteria bacterium Gr01-1014_85</name>
    <dbReference type="NCBI Taxonomy" id="2017150"/>
    <lineage>
        <taxon>Bacteria</taxon>
        <taxon>Candidatus Berkelbacteria</taxon>
    </lineage>
</organism>
<proteinExistence type="predicted"/>
<dbReference type="AlphaFoldDB" id="A0A554JBE7"/>
<keyword evidence="2" id="KW-0732">Signal</keyword>
<feature type="signal peptide" evidence="2">
    <location>
        <begin position="1"/>
        <end position="18"/>
    </location>
</feature>
<feature type="compositionally biased region" description="Polar residues" evidence="1">
    <location>
        <begin position="587"/>
        <end position="617"/>
    </location>
</feature>
<feature type="region of interest" description="Disordered" evidence="1">
    <location>
        <begin position="559"/>
        <end position="629"/>
    </location>
</feature>
<name>A0A554JBE7_9BACT</name>
<accession>A0A554JBE7</accession>
<feature type="compositionally biased region" description="Low complexity" evidence="1">
    <location>
        <begin position="559"/>
        <end position="579"/>
    </location>
</feature>
<reference evidence="3 4" key="1">
    <citation type="submission" date="2017-08" db="EMBL/GenBank/DDBJ databases">
        <title>Mechanisms for carbon and nitrogen cycling indicate functional differentiation within the Candidate Phyla Radiation.</title>
        <authorList>
            <person name="Danczak R.E."/>
            <person name="Johnston M.D."/>
            <person name="Kenah C."/>
            <person name="Slattery M."/>
            <person name="Wrighton K.C."/>
            <person name="Wilkins M.J."/>
        </authorList>
    </citation>
    <scope>NUCLEOTIDE SEQUENCE [LARGE SCALE GENOMIC DNA]</scope>
    <source>
        <strain evidence="3">Gr01-1014_85</strain>
    </source>
</reference>
<dbReference type="InterPro" id="IPR013783">
    <property type="entry name" value="Ig-like_fold"/>
</dbReference>
<evidence type="ECO:0000313" key="3">
    <source>
        <dbReference type="EMBL" id="TSC65654.1"/>
    </source>
</evidence>